<dbReference type="Pfam" id="PF18962">
    <property type="entry name" value="Por_Secre_tail"/>
    <property type="match status" value="1"/>
</dbReference>
<dbReference type="AlphaFoldDB" id="A0A2S5A6K9"/>
<name>A0A2S5A6K9_9FLAO</name>
<feature type="chain" id="PRO_5015615017" description="Secretion system C-terminal sorting domain-containing protein" evidence="2">
    <location>
        <begin position="18"/>
        <end position="788"/>
    </location>
</feature>
<dbReference type="InterPro" id="IPR030916">
    <property type="entry name" value="ELWxxDGT_rpt"/>
</dbReference>
<evidence type="ECO:0000259" key="3">
    <source>
        <dbReference type="Pfam" id="PF18962"/>
    </source>
</evidence>
<proteinExistence type="predicted"/>
<sequence>MKKITLFILLFSAIVNAQNPLVVKDVTSSLKPTGNSDKADLNYAKWNGKLFYAGSGSTMLCVTDGTTAGTIGLSALGGTTNISAIIPAQDFVYVITSDITFSPSTASTDKIWKTDGTVAGTSLVYAFETATGLTNVGVYYSVPAHRKNYSVDGNKLYFSAFDATNGKELWKTDGTAAGTILVKDIKPGTGSSQSSGFCKIPSTTLFIAQSVGLESKLWKTDGTTSGTEQIPVAEPFYIVNQDMARLGNKVIFFAHNTVDGYEPYVSDGTAAGTFMLKNINPTGNSLTTQAMGLHLKMTDRYCFFIANNGTTNALWRTDGTVDGTIEVIPNVTNGISDAGYSTTDAENLWFVNYNGTNAVQQLYKSNGTVAGSSQVYSTLNFAQNLTTYKGALWFRAANSGTPANAEVWRSDGLSVNTALALDIEPTIVSGIPMSSNPNAFFELNDKLYFFGKGNNNNSHYLYQYTGDFTFNGSISNDWNNKSNWNSLLKPGMTDVVTIPAGQNIEVTANAYAKNVVINGNLNLVSGNLDFSGMITLANSAKITLNNNMLNLKGAVSSLTGTNTSYVITNGTGTINVENLDATRGTISLPIGTATNYNPVSLSNSGTSDTFSARVSDGISGATNGAVNATWDIAEAVVGGSNVNLSLGWNQAQENGTFDRNAAKIGHFTAGNWMQETSGTVLGSNPYTLSGTGISSFSPFSVMNFSALSTSEFGIGKVAVCPNPSNGDFSIEITNEMMGSKANVYSILGQKIKTFVLNSNKTNSNLTSGVYIIEIENNGKKTIKKIIVN</sequence>
<dbReference type="NCBIfam" id="TIGR04183">
    <property type="entry name" value="Por_Secre_tail"/>
    <property type="match status" value="1"/>
</dbReference>
<evidence type="ECO:0000256" key="1">
    <source>
        <dbReference type="ARBA" id="ARBA00022729"/>
    </source>
</evidence>
<dbReference type="EMBL" id="PQVG01000007">
    <property type="protein sequence ID" value="POY38221.1"/>
    <property type="molecule type" value="Genomic_DNA"/>
</dbReference>
<dbReference type="NCBIfam" id="TIGR04534">
    <property type="entry name" value="ELWxxDGT_rpt"/>
    <property type="match status" value="1"/>
</dbReference>
<evidence type="ECO:0000313" key="5">
    <source>
        <dbReference type="Proteomes" id="UP000237310"/>
    </source>
</evidence>
<dbReference type="OrthoDB" id="1489153at2"/>
<accession>A0A2S5A6K9</accession>
<protein>
    <recommendedName>
        <fullName evidence="3">Secretion system C-terminal sorting domain-containing protein</fullName>
    </recommendedName>
</protein>
<feature type="domain" description="Secretion system C-terminal sorting" evidence="3">
    <location>
        <begin position="720"/>
        <end position="787"/>
    </location>
</feature>
<organism evidence="4 5">
    <name type="scientific">Flavobacterium alvei</name>
    <dbReference type="NCBI Taxonomy" id="2080416"/>
    <lineage>
        <taxon>Bacteria</taxon>
        <taxon>Pseudomonadati</taxon>
        <taxon>Bacteroidota</taxon>
        <taxon>Flavobacteriia</taxon>
        <taxon>Flavobacteriales</taxon>
        <taxon>Flavobacteriaceae</taxon>
        <taxon>Flavobacterium</taxon>
    </lineage>
</organism>
<gene>
    <name evidence="4" type="ORF">C3L50_13240</name>
</gene>
<feature type="signal peptide" evidence="2">
    <location>
        <begin position="1"/>
        <end position="17"/>
    </location>
</feature>
<dbReference type="RefSeq" id="WP_103806654.1">
    <property type="nucleotide sequence ID" value="NZ_PQVG01000007.1"/>
</dbReference>
<keyword evidence="1 2" id="KW-0732">Signal</keyword>
<dbReference type="InterPro" id="IPR026444">
    <property type="entry name" value="Secre_tail"/>
</dbReference>
<reference evidence="4 5" key="1">
    <citation type="submission" date="2018-01" db="EMBL/GenBank/DDBJ databases">
        <authorList>
            <person name="Gaut B.S."/>
            <person name="Morton B.R."/>
            <person name="Clegg M.T."/>
            <person name="Duvall M.R."/>
        </authorList>
    </citation>
    <scope>NUCLEOTIDE SEQUENCE [LARGE SCALE GENOMIC DNA]</scope>
    <source>
        <strain evidence="4 5">HR-AY</strain>
    </source>
</reference>
<evidence type="ECO:0000313" key="4">
    <source>
        <dbReference type="EMBL" id="POY38221.1"/>
    </source>
</evidence>
<dbReference type="Proteomes" id="UP000237310">
    <property type="component" value="Unassembled WGS sequence"/>
</dbReference>
<comment type="caution">
    <text evidence="4">The sequence shown here is derived from an EMBL/GenBank/DDBJ whole genome shotgun (WGS) entry which is preliminary data.</text>
</comment>
<keyword evidence="5" id="KW-1185">Reference proteome</keyword>
<evidence type="ECO:0000256" key="2">
    <source>
        <dbReference type="SAM" id="SignalP"/>
    </source>
</evidence>